<dbReference type="PANTHER" id="PTHR43427:SF12">
    <property type="entry name" value="CHLORIDE TRANSPORTER"/>
    <property type="match status" value="1"/>
</dbReference>
<feature type="transmembrane region" description="Helical" evidence="6">
    <location>
        <begin position="185"/>
        <end position="206"/>
    </location>
</feature>
<evidence type="ECO:0000313" key="7">
    <source>
        <dbReference type="EMBL" id="ADB16145.1"/>
    </source>
</evidence>
<dbReference type="TCDB" id="2.A.49.9.1">
    <property type="family name" value="the chloride carrier/channel (clc) family"/>
</dbReference>
<dbReference type="SUPFAM" id="SSF81340">
    <property type="entry name" value="Clc chloride channel"/>
    <property type="match status" value="1"/>
</dbReference>
<dbReference type="KEGG" id="psl:Psta_1470"/>
<dbReference type="PANTHER" id="PTHR43427">
    <property type="entry name" value="CHLORIDE CHANNEL PROTEIN CLC-E"/>
    <property type="match status" value="1"/>
</dbReference>
<feature type="transmembrane region" description="Helical" evidence="6">
    <location>
        <begin position="55"/>
        <end position="71"/>
    </location>
</feature>
<evidence type="ECO:0000256" key="1">
    <source>
        <dbReference type="ARBA" id="ARBA00004141"/>
    </source>
</evidence>
<keyword evidence="3 6" id="KW-1133">Transmembrane helix</keyword>
<name>D2QXG0_PIRSD</name>
<evidence type="ECO:0000256" key="4">
    <source>
        <dbReference type="ARBA" id="ARBA00023136"/>
    </source>
</evidence>
<feature type="transmembrane region" description="Helical" evidence="6">
    <location>
        <begin position="358"/>
        <end position="380"/>
    </location>
</feature>
<feature type="transmembrane region" description="Helical" evidence="6">
    <location>
        <begin position="227"/>
        <end position="248"/>
    </location>
</feature>
<dbReference type="GO" id="GO:0015108">
    <property type="term" value="F:chloride transmembrane transporter activity"/>
    <property type="evidence" value="ECO:0007669"/>
    <property type="project" value="InterPro"/>
</dbReference>
<keyword evidence="2 6" id="KW-0812">Transmembrane</keyword>
<dbReference type="InterPro" id="IPR001807">
    <property type="entry name" value="ClC"/>
</dbReference>
<dbReference type="Proteomes" id="UP000001887">
    <property type="component" value="Chromosome"/>
</dbReference>
<evidence type="ECO:0000313" key="8">
    <source>
        <dbReference type="Proteomes" id="UP000001887"/>
    </source>
</evidence>
<organism evidence="7 8">
    <name type="scientific">Pirellula staleyi (strain ATCC 27377 / DSM 6068 / ICPB 4128)</name>
    <name type="common">Pirella staleyi</name>
    <dbReference type="NCBI Taxonomy" id="530564"/>
    <lineage>
        <taxon>Bacteria</taxon>
        <taxon>Pseudomonadati</taxon>
        <taxon>Planctomycetota</taxon>
        <taxon>Planctomycetia</taxon>
        <taxon>Pirellulales</taxon>
        <taxon>Pirellulaceae</taxon>
        <taxon>Pirellula</taxon>
    </lineage>
</organism>
<dbReference type="eggNOG" id="COG0038">
    <property type="taxonomic scope" value="Bacteria"/>
</dbReference>
<dbReference type="InterPro" id="IPR014743">
    <property type="entry name" value="Cl-channel_core"/>
</dbReference>
<dbReference type="HOGENOM" id="CLU_015263_1_1_0"/>
<feature type="transmembrane region" description="Helical" evidence="6">
    <location>
        <begin position="400"/>
        <end position="420"/>
    </location>
</feature>
<feature type="transmembrane region" description="Helical" evidence="6">
    <location>
        <begin position="21"/>
        <end position="43"/>
    </location>
</feature>
<sequence>MQPDSTRHSRMLDIAWRGVRLSLAATVIGVVTGLAVAFFLWSLDQATLLRYEHPWLIYLMPLAGVLVALAYQRLCPQAEAGNNLLLEEIHEPAAGVPLWMAPLVLLGTLATHVTGGSAGREGTAVQMGGSLAHSVGQWLGIERSEQRTFLMAGMAAGFGAVFGTPVAGAIFAIEVLTHGQLSYRGFLTCLLASIVGDTTTTLCGIGHTEYKIAPWMSAAAGSHLGPLDLVLLLKIVIAAVAFGLMARLFAELTHRTSALLKRYVPWSLARPAIGAAVVLLLTAIVASRDYLGLGVMPDPHDPSLMTIAGCFEEGGAGPMSWAWKTVFTAVTVGSGFKGGEVTPLFFIGAAGGNAMGTLLSAPLGLLAAVGFVSLFAAATKTPLASTLMGIELFVHGGDDLVGSGLVIYLAVGCYVASWVSGHASIYRSQRIAVPHHPTDEHLAGRSVGNLHEAPPTASH</sequence>
<evidence type="ECO:0000256" key="2">
    <source>
        <dbReference type="ARBA" id="ARBA00022692"/>
    </source>
</evidence>
<gene>
    <name evidence="7" type="ordered locus">Psta_1470</name>
</gene>
<dbReference type="OrthoDB" id="9767361at2"/>
<evidence type="ECO:0000256" key="5">
    <source>
        <dbReference type="SAM" id="MobiDB-lite"/>
    </source>
</evidence>
<dbReference type="InterPro" id="IPR050368">
    <property type="entry name" value="ClC-type_chloride_channel"/>
</dbReference>
<comment type="subcellular location">
    <subcellularLocation>
        <location evidence="1">Membrane</location>
        <topology evidence="1">Multi-pass membrane protein</topology>
    </subcellularLocation>
</comment>
<keyword evidence="4 6" id="KW-0472">Membrane</keyword>
<proteinExistence type="predicted"/>
<keyword evidence="8" id="KW-1185">Reference proteome</keyword>
<evidence type="ECO:0000256" key="6">
    <source>
        <dbReference type="SAM" id="Phobius"/>
    </source>
</evidence>
<feature type="transmembrane region" description="Helical" evidence="6">
    <location>
        <begin position="268"/>
        <end position="286"/>
    </location>
</feature>
<dbReference type="GO" id="GO:0016020">
    <property type="term" value="C:membrane"/>
    <property type="evidence" value="ECO:0007669"/>
    <property type="project" value="UniProtKB-SubCell"/>
</dbReference>
<protein>
    <submittedName>
        <fullName evidence="7">Chloride channel core</fullName>
    </submittedName>
</protein>
<dbReference type="AlphaFoldDB" id="D2QXG0"/>
<feature type="region of interest" description="Disordered" evidence="5">
    <location>
        <begin position="437"/>
        <end position="459"/>
    </location>
</feature>
<evidence type="ECO:0000256" key="3">
    <source>
        <dbReference type="ARBA" id="ARBA00022989"/>
    </source>
</evidence>
<dbReference type="EMBL" id="CP001848">
    <property type="protein sequence ID" value="ADB16145.1"/>
    <property type="molecule type" value="Genomic_DNA"/>
</dbReference>
<dbReference type="Gene3D" id="1.10.3080.10">
    <property type="entry name" value="Clc chloride channel"/>
    <property type="match status" value="1"/>
</dbReference>
<dbReference type="PRINTS" id="PR00762">
    <property type="entry name" value="CLCHANNEL"/>
</dbReference>
<reference evidence="7 8" key="1">
    <citation type="journal article" date="2009" name="Stand. Genomic Sci.">
        <title>Complete genome sequence of Pirellula staleyi type strain (ATCC 27377).</title>
        <authorList>
            <person name="Clum A."/>
            <person name="Tindall B.J."/>
            <person name="Sikorski J."/>
            <person name="Ivanova N."/>
            <person name="Mavrommatis K."/>
            <person name="Lucas S."/>
            <person name="Glavina del Rio T."/>
            <person name="Nolan M."/>
            <person name="Chen F."/>
            <person name="Tice H."/>
            <person name="Pitluck S."/>
            <person name="Cheng J.F."/>
            <person name="Chertkov O."/>
            <person name="Brettin T."/>
            <person name="Han C."/>
            <person name="Detter J.C."/>
            <person name="Kuske C."/>
            <person name="Bruce D."/>
            <person name="Goodwin L."/>
            <person name="Ovchinikova G."/>
            <person name="Pati A."/>
            <person name="Mikhailova N."/>
            <person name="Chen A."/>
            <person name="Palaniappan K."/>
            <person name="Land M."/>
            <person name="Hauser L."/>
            <person name="Chang Y.J."/>
            <person name="Jeffries C.D."/>
            <person name="Chain P."/>
            <person name="Rohde M."/>
            <person name="Goker M."/>
            <person name="Bristow J."/>
            <person name="Eisen J.A."/>
            <person name="Markowitz V."/>
            <person name="Hugenholtz P."/>
            <person name="Kyrpides N.C."/>
            <person name="Klenk H.P."/>
            <person name="Lapidus A."/>
        </authorList>
    </citation>
    <scope>NUCLEOTIDE SEQUENCE [LARGE SCALE GENOMIC DNA]</scope>
    <source>
        <strain evidence="8">ATCC 27377 / DSM 6068 / ICPB 4128</strain>
    </source>
</reference>
<feature type="transmembrane region" description="Helical" evidence="6">
    <location>
        <begin position="149"/>
        <end position="173"/>
    </location>
</feature>
<accession>D2QXG0</accession>
<dbReference type="Pfam" id="PF00654">
    <property type="entry name" value="Voltage_CLC"/>
    <property type="match status" value="1"/>
</dbReference>